<evidence type="ECO:0000256" key="1">
    <source>
        <dbReference type="ARBA" id="ARBA00004123"/>
    </source>
</evidence>
<dbReference type="InterPro" id="IPR038753">
    <property type="entry name" value="NFKBIL1"/>
</dbReference>
<evidence type="ECO:0000256" key="2">
    <source>
        <dbReference type="ARBA" id="ARBA00022553"/>
    </source>
</evidence>
<evidence type="ECO:0000256" key="5">
    <source>
        <dbReference type="ARBA" id="ARBA00023242"/>
    </source>
</evidence>
<evidence type="ECO:0000256" key="3">
    <source>
        <dbReference type="ARBA" id="ARBA00022737"/>
    </source>
</evidence>
<keyword evidence="2" id="KW-0597">Phosphoprotein</keyword>
<name>A0A8E2AL55_9APHY</name>
<dbReference type="GO" id="GO:0043124">
    <property type="term" value="P:negative regulation of canonical NF-kappaB signal transduction"/>
    <property type="evidence" value="ECO:0007669"/>
    <property type="project" value="InterPro"/>
</dbReference>
<sequence length="122" mass="14193">MLAAYDAKWLILRTTADILPPDSLRFHQIPWPILEPAHCVEQMTKGAIRRFLEHPSRLSVPRGKTREEVLRWVVKRELLRWHPDKFHSQVLSKAKPDQRSWISEVAAAVTRALTEIMAELAH</sequence>
<evidence type="ECO:0000256" key="4">
    <source>
        <dbReference type="ARBA" id="ARBA00023043"/>
    </source>
</evidence>
<dbReference type="Proteomes" id="UP000250043">
    <property type="component" value="Unassembled WGS sequence"/>
</dbReference>
<dbReference type="GO" id="GO:0005634">
    <property type="term" value="C:nucleus"/>
    <property type="evidence" value="ECO:0007669"/>
    <property type="project" value="UniProtKB-SubCell"/>
</dbReference>
<dbReference type="AlphaFoldDB" id="A0A8E2AL55"/>
<dbReference type="PANTHER" id="PTHR15263:SF1">
    <property type="entry name" value="NF-KAPPA-B INHIBITOR-LIKE PROTEIN 1"/>
    <property type="match status" value="1"/>
</dbReference>
<protein>
    <submittedName>
        <fullName evidence="6">Uncharacterized protein</fullName>
    </submittedName>
</protein>
<organism evidence="6 7">
    <name type="scientific">Obba rivulosa</name>
    <dbReference type="NCBI Taxonomy" id="1052685"/>
    <lineage>
        <taxon>Eukaryota</taxon>
        <taxon>Fungi</taxon>
        <taxon>Dikarya</taxon>
        <taxon>Basidiomycota</taxon>
        <taxon>Agaricomycotina</taxon>
        <taxon>Agaricomycetes</taxon>
        <taxon>Polyporales</taxon>
        <taxon>Gelatoporiaceae</taxon>
        <taxon>Obba</taxon>
    </lineage>
</organism>
<proteinExistence type="predicted"/>
<reference evidence="6 7" key="1">
    <citation type="submission" date="2016-07" db="EMBL/GenBank/DDBJ databases">
        <title>Draft genome of the white-rot fungus Obba rivulosa 3A-2.</title>
        <authorList>
            <consortium name="DOE Joint Genome Institute"/>
            <person name="Miettinen O."/>
            <person name="Riley R."/>
            <person name="Acob R."/>
            <person name="Barry K."/>
            <person name="Cullen D."/>
            <person name="De Vries R."/>
            <person name="Hainaut M."/>
            <person name="Hatakka A."/>
            <person name="Henrissat B."/>
            <person name="Hilden K."/>
            <person name="Kuo R."/>
            <person name="Labutti K."/>
            <person name="Lipzen A."/>
            <person name="Makela M.R."/>
            <person name="Sandor L."/>
            <person name="Spatafora J.W."/>
            <person name="Grigoriev I.V."/>
            <person name="Hibbett D.S."/>
        </authorList>
    </citation>
    <scope>NUCLEOTIDE SEQUENCE [LARGE SCALE GENOMIC DNA]</scope>
    <source>
        <strain evidence="6 7">3A-2</strain>
    </source>
</reference>
<keyword evidence="3" id="KW-0677">Repeat</keyword>
<gene>
    <name evidence="6" type="ORF">OBBRIDRAFT_742377</name>
</gene>
<evidence type="ECO:0000313" key="7">
    <source>
        <dbReference type="Proteomes" id="UP000250043"/>
    </source>
</evidence>
<evidence type="ECO:0000313" key="6">
    <source>
        <dbReference type="EMBL" id="OCH83987.1"/>
    </source>
</evidence>
<keyword evidence="5" id="KW-0539">Nucleus</keyword>
<keyword evidence="7" id="KW-1185">Reference proteome</keyword>
<dbReference type="EMBL" id="KV722746">
    <property type="protein sequence ID" value="OCH83987.1"/>
    <property type="molecule type" value="Genomic_DNA"/>
</dbReference>
<comment type="subcellular location">
    <subcellularLocation>
        <location evidence="1">Nucleus</location>
    </subcellularLocation>
</comment>
<dbReference type="PANTHER" id="PTHR15263">
    <property type="entry name" value="I-KAPPA-B-LIKE PROTEIN IKBL"/>
    <property type="match status" value="1"/>
</dbReference>
<keyword evidence="4" id="KW-0040">ANK repeat</keyword>
<dbReference type="OrthoDB" id="412109at2759"/>
<accession>A0A8E2AL55</accession>